<evidence type="ECO:0000256" key="11">
    <source>
        <dbReference type="ARBA" id="ARBA00022840"/>
    </source>
</evidence>
<keyword evidence="10" id="KW-0418">Kinase</keyword>
<dbReference type="GO" id="GO:0005524">
    <property type="term" value="F:ATP binding"/>
    <property type="evidence" value="ECO:0007669"/>
    <property type="project" value="UniProtKB-KW"/>
</dbReference>
<keyword evidence="9" id="KW-0547">Nucleotide-binding</keyword>
<evidence type="ECO:0000313" key="17">
    <source>
        <dbReference type="Proteomes" id="UP000000447"/>
    </source>
</evidence>
<keyword evidence="17" id="KW-1185">Reference proteome</keyword>
<geneLocation type="plasmid" evidence="17">
    <name>Tros</name>
</geneLocation>
<evidence type="ECO:0000256" key="4">
    <source>
        <dbReference type="ARBA" id="ARBA00007837"/>
    </source>
</evidence>
<dbReference type="EC" id="2.7.9.2" evidence="5"/>
<dbReference type="InterPro" id="IPR002192">
    <property type="entry name" value="PPDK_AMP/ATP-bd"/>
</dbReference>
<dbReference type="Gene3D" id="3.30.1490.20">
    <property type="entry name" value="ATP-grasp fold, A domain"/>
    <property type="match status" value="1"/>
</dbReference>
<keyword evidence="11" id="KW-0067">ATP-binding</keyword>
<evidence type="ECO:0000256" key="3">
    <source>
        <dbReference type="ARBA" id="ARBA00004742"/>
    </source>
</evidence>
<keyword evidence="7 16" id="KW-0808">Transferase</keyword>
<dbReference type="GO" id="GO:0008986">
    <property type="term" value="F:pyruvate, water dikinase activity"/>
    <property type="evidence" value="ECO:0007669"/>
    <property type="project" value="UniProtKB-EC"/>
</dbReference>
<comment type="cofactor">
    <cofactor evidence="1">
        <name>Mg(2+)</name>
        <dbReference type="ChEBI" id="CHEBI:18420"/>
    </cofactor>
</comment>
<dbReference type="Proteomes" id="UP000000447">
    <property type="component" value="Plasmid unnamed"/>
</dbReference>
<keyword evidence="12" id="KW-0460">Magnesium</keyword>
<dbReference type="Gene3D" id="3.30.470.20">
    <property type="entry name" value="ATP-grasp fold, B domain"/>
    <property type="match status" value="1"/>
</dbReference>
<evidence type="ECO:0000256" key="12">
    <source>
        <dbReference type="ARBA" id="ARBA00022842"/>
    </source>
</evidence>
<dbReference type="Pfam" id="PF01326">
    <property type="entry name" value="PPDK_N"/>
    <property type="match status" value="1"/>
</dbReference>
<evidence type="ECO:0000256" key="13">
    <source>
        <dbReference type="ARBA" id="ARBA00033470"/>
    </source>
</evidence>
<evidence type="ECO:0000256" key="6">
    <source>
        <dbReference type="ARBA" id="ARBA00021623"/>
    </source>
</evidence>
<evidence type="ECO:0000256" key="9">
    <source>
        <dbReference type="ARBA" id="ARBA00022741"/>
    </source>
</evidence>
<dbReference type="GO" id="GO:0006094">
    <property type="term" value="P:gluconeogenesis"/>
    <property type="evidence" value="ECO:0007669"/>
    <property type="project" value="UniProtKB-UniPathway"/>
</dbReference>
<dbReference type="PANTHER" id="PTHR43030:SF1">
    <property type="entry name" value="PHOSPHOENOLPYRUVATE SYNTHASE"/>
    <property type="match status" value="1"/>
</dbReference>
<evidence type="ECO:0000259" key="15">
    <source>
        <dbReference type="Pfam" id="PF01326"/>
    </source>
</evidence>
<gene>
    <name evidence="16" type="primary">ppsA</name>
    <name evidence="16" type="ordered locus">trd_A0779</name>
</gene>
<name>B9L4R5_THERP</name>
<evidence type="ECO:0000256" key="10">
    <source>
        <dbReference type="ARBA" id="ARBA00022777"/>
    </source>
</evidence>
<dbReference type="SUPFAM" id="SSF56059">
    <property type="entry name" value="Glutathione synthetase ATP-binding domain-like"/>
    <property type="match status" value="1"/>
</dbReference>
<dbReference type="PANTHER" id="PTHR43030">
    <property type="entry name" value="PHOSPHOENOLPYRUVATE SYNTHASE"/>
    <property type="match status" value="1"/>
</dbReference>
<protein>
    <recommendedName>
        <fullName evidence="6">Phosphoenolpyruvate synthase</fullName>
        <ecNumber evidence="5">2.7.9.2</ecNumber>
    </recommendedName>
    <alternativeName>
        <fullName evidence="13">Pyruvate, water dikinase</fullName>
    </alternativeName>
</protein>
<dbReference type="InterPro" id="IPR013815">
    <property type="entry name" value="ATP_grasp_subdomain_1"/>
</dbReference>
<sequence length="360" mass="39312">MRRSPFVRELTTLGHADRPLVGGKAASLGMLLAAGCPVPSGFALTTEAYRYFLERNGLTGLFEFVQDEEKRLDDAATQLSRRVEEAFLAAALPEDLADELAESYLELGKEIGQPEPVVAVRSSAADEDSRTASFAGQHETYLGIQGIDSLFRAVRRCWASAYTPRAIAYRVHRGLSLADASVGVVVQLLVEPRAAGVLFTLSPRTGDRSLIVIEGSWGLGQAVVAGEVTPDEYVVSKVTLELVRKQVNAKPFRYRRGGSDGSLVREELPPDLASAPCLLESEVIELARRARELEKRLGYPLDVEWAMCDQPERGTIFFLQCRPETVWTTKERPLATLAGSNPIMAIAQTLVRSPSRPGNG</sequence>
<comment type="pathway">
    <text evidence="3">Carbohydrate biosynthesis; gluconeogenesis.</text>
</comment>
<comment type="catalytic activity">
    <reaction evidence="14">
        <text>pyruvate + ATP + H2O = phosphoenolpyruvate + AMP + phosphate + 2 H(+)</text>
        <dbReference type="Rhea" id="RHEA:11364"/>
        <dbReference type="ChEBI" id="CHEBI:15361"/>
        <dbReference type="ChEBI" id="CHEBI:15377"/>
        <dbReference type="ChEBI" id="CHEBI:15378"/>
        <dbReference type="ChEBI" id="CHEBI:30616"/>
        <dbReference type="ChEBI" id="CHEBI:43474"/>
        <dbReference type="ChEBI" id="CHEBI:58702"/>
        <dbReference type="ChEBI" id="CHEBI:456215"/>
        <dbReference type="EC" id="2.7.9.2"/>
    </reaction>
</comment>
<proteinExistence type="inferred from homology"/>
<evidence type="ECO:0000256" key="7">
    <source>
        <dbReference type="ARBA" id="ARBA00022679"/>
    </source>
</evidence>
<feature type="domain" description="Pyruvate phosphate dikinase AMP/ATP-binding" evidence="15">
    <location>
        <begin position="19"/>
        <end position="331"/>
    </location>
</feature>
<dbReference type="HOGENOM" id="CLU_007308_6_0_0"/>
<evidence type="ECO:0000256" key="8">
    <source>
        <dbReference type="ARBA" id="ARBA00022723"/>
    </source>
</evidence>
<keyword evidence="16" id="KW-0614">Plasmid</keyword>
<dbReference type="InterPro" id="IPR006319">
    <property type="entry name" value="PEP_synth"/>
</dbReference>
<comment type="function">
    <text evidence="2">Catalyzes the phosphorylation of pyruvate to phosphoenolpyruvate.</text>
</comment>
<dbReference type="KEGG" id="tro:trd_A0779"/>
<evidence type="ECO:0000313" key="16">
    <source>
        <dbReference type="EMBL" id="ACM06946.1"/>
    </source>
</evidence>
<evidence type="ECO:0000256" key="1">
    <source>
        <dbReference type="ARBA" id="ARBA00001946"/>
    </source>
</evidence>
<accession>B9L4R5</accession>
<dbReference type="UniPathway" id="UPA00138"/>
<reference evidence="16 17" key="1">
    <citation type="journal article" date="2009" name="PLoS ONE">
        <title>Complete genome sequence of the aerobic CO-oxidizing thermophile Thermomicrobium roseum.</title>
        <authorList>
            <person name="Wu D."/>
            <person name="Raymond J."/>
            <person name="Wu M."/>
            <person name="Chatterji S."/>
            <person name="Ren Q."/>
            <person name="Graham J.E."/>
            <person name="Bryant D.A."/>
            <person name="Robb F."/>
            <person name="Colman A."/>
            <person name="Tallon L.J."/>
            <person name="Badger J.H."/>
            <person name="Madupu R."/>
            <person name="Ward N.L."/>
            <person name="Eisen J.A."/>
        </authorList>
    </citation>
    <scope>NUCLEOTIDE SEQUENCE [LARGE SCALE GENOMIC DNA]</scope>
    <source>
        <strain evidence="17">ATCC 27502 / DSM 5159 / P-2</strain>
        <plasmid evidence="16">unnamed</plasmid>
    </source>
</reference>
<dbReference type="EMBL" id="CP001276">
    <property type="protein sequence ID" value="ACM06946.1"/>
    <property type="molecule type" value="Genomic_DNA"/>
</dbReference>
<evidence type="ECO:0000256" key="14">
    <source>
        <dbReference type="ARBA" id="ARBA00047700"/>
    </source>
</evidence>
<evidence type="ECO:0000256" key="2">
    <source>
        <dbReference type="ARBA" id="ARBA00002988"/>
    </source>
</evidence>
<dbReference type="eggNOG" id="COG0574">
    <property type="taxonomic scope" value="Bacteria"/>
</dbReference>
<keyword evidence="16" id="KW-0670">Pyruvate</keyword>
<evidence type="ECO:0000256" key="5">
    <source>
        <dbReference type="ARBA" id="ARBA00011996"/>
    </source>
</evidence>
<dbReference type="GO" id="GO:0046872">
    <property type="term" value="F:metal ion binding"/>
    <property type="evidence" value="ECO:0007669"/>
    <property type="project" value="UniProtKB-KW"/>
</dbReference>
<keyword evidence="8" id="KW-0479">Metal-binding</keyword>
<organism evidence="16 17">
    <name type="scientific">Thermomicrobium roseum (strain ATCC 27502 / DSM 5159 / P-2)</name>
    <dbReference type="NCBI Taxonomy" id="309801"/>
    <lineage>
        <taxon>Bacteria</taxon>
        <taxon>Pseudomonadati</taxon>
        <taxon>Thermomicrobiota</taxon>
        <taxon>Thermomicrobia</taxon>
        <taxon>Thermomicrobiales</taxon>
        <taxon>Thermomicrobiaceae</taxon>
        <taxon>Thermomicrobium</taxon>
    </lineage>
</organism>
<dbReference type="RefSeq" id="WP_012642933.1">
    <property type="nucleotide sequence ID" value="NC_011961.1"/>
</dbReference>
<dbReference type="AlphaFoldDB" id="B9L4R5"/>
<comment type="similarity">
    <text evidence="4">Belongs to the PEP-utilizing enzyme family.</text>
</comment>